<evidence type="ECO:0000313" key="3">
    <source>
        <dbReference type="Proteomes" id="UP000693970"/>
    </source>
</evidence>
<dbReference type="AlphaFoldDB" id="A0A9K3PJY5"/>
<protein>
    <submittedName>
        <fullName evidence="2">Uncharacterized protein</fullName>
    </submittedName>
</protein>
<feature type="compositionally biased region" description="Low complexity" evidence="1">
    <location>
        <begin position="161"/>
        <end position="175"/>
    </location>
</feature>
<reference evidence="2" key="1">
    <citation type="journal article" date="2021" name="Sci. Rep.">
        <title>Diploid genomic architecture of Nitzschia inconspicua, an elite biomass production diatom.</title>
        <authorList>
            <person name="Oliver A."/>
            <person name="Podell S."/>
            <person name="Pinowska A."/>
            <person name="Traller J.C."/>
            <person name="Smith S.R."/>
            <person name="McClure R."/>
            <person name="Beliaev A."/>
            <person name="Bohutskyi P."/>
            <person name="Hill E.A."/>
            <person name="Rabines A."/>
            <person name="Zheng H."/>
            <person name="Allen L.Z."/>
            <person name="Kuo A."/>
            <person name="Grigoriev I.V."/>
            <person name="Allen A.E."/>
            <person name="Hazlebeck D."/>
            <person name="Allen E.E."/>
        </authorList>
    </citation>
    <scope>NUCLEOTIDE SEQUENCE</scope>
    <source>
        <strain evidence="2">Hildebrandi</strain>
    </source>
</reference>
<gene>
    <name evidence="2" type="ORF">IV203_009877</name>
</gene>
<comment type="caution">
    <text evidence="2">The sequence shown here is derived from an EMBL/GenBank/DDBJ whole genome shotgun (WGS) entry which is preliminary data.</text>
</comment>
<dbReference type="Proteomes" id="UP000693970">
    <property type="component" value="Unassembled WGS sequence"/>
</dbReference>
<feature type="region of interest" description="Disordered" evidence="1">
    <location>
        <begin position="161"/>
        <end position="236"/>
    </location>
</feature>
<reference evidence="2" key="2">
    <citation type="submission" date="2021-04" db="EMBL/GenBank/DDBJ databases">
        <authorList>
            <person name="Podell S."/>
        </authorList>
    </citation>
    <scope>NUCLEOTIDE SEQUENCE</scope>
    <source>
        <strain evidence="2">Hildebrandi</strain>
    </source>
</reference>
<evidence type="ECO:0000256" key="1">
    <source>
        <dbReference type="SAM" id="MobiDB-lite"/>
    </source>
</evidence>
<feature type="region of interest" description="Disordered" evidence="1">
    <location>
        <begin position="103"/>
        <end position="148"/>
    </location>
</feature>
<name>A0A9K3PJY5_9STRA</name>
<feature type="compositionally biased region" description="Basic residues" evidence="1">
    <location>
        <begin position="103"/>
        <end position="114"/>
    </location>
</feature>
<feature type="compositionally biased region" description="Pro residues" evidence="1">
    <location>
        <begin position="217"/>
        <end position="227"/>
    </location>
</feature>
<organism evidence="2 3">
    <name type="scientific">Nitzschia inconspicua</name>
    <dbReference type="NCBI Taxonomy" id="303405"/>
    <lineage>
        <taxon>Eukaryota</taxon>
        <taxon>Sar</taxon>
        <taxon>Stramenopiles</taxon>
        <taxon>Ochrophyta</taxon>
        <taxon>Bacillariophyta</taxon>
        <taxon>Bacillariophyceae</taxon>
        <taxon>Bacillariophycidae</taxon>
        <taxon>Bacillariales</taxon>
        <taxon>Bacillariaceae</taxon>
        <taxon>Nitzschia</taxon>
    </lineage>
</organism>
<sequence>MFKLRRLRTAALAAFVFIWGYIFTIQLQHVISATPTDHERLPRKVRSRAAIETSDQPKDPKQVTERMNGNVQLTLSPLLWKFNSESDWHSKTITYYNSPFRRLRGSNKKKKNKSSKSSSTSTSFQNKGSTEGCTDKKHKSNKQSKSSKNFVDCTVTVTSNSRATPAPTMRPAASSGSNGETTTPPTPGPRTPVPTNTPFNSPTSLPTEDGLSVVTDPPAPTPTPRTPLPTVTSMPTNSPSLASLPTTMPASKSECCNEASLSFDPAGNPYGTFRGFDFESEHSIEITYSTSGVKARYPELECGHDSPIMPSIIEPQLLMWMEVIDFNNGSCEPEGNVTLSFQGDAGEPLTSGLWLWEWTNFDSNAGEAELTFICPDPVPCSPEPSPMTETQLDALSRTDSPPLSDGIQIIKNQLFNTGVDDNGSILAIGEDDPHYYIEETQIQAKVISGKINVRVQETESMWICEKEERGENTTLTFITTFDLTGYDPATVTLKLDVAFDDSLVVTLNDIIKTEMDDGRFPFSGEYAPLEIDSGFVPSVNTLRFIISPTTTGGGLRIENINLYAKKRSDNIFILS</sequence>
<evidence type="ECO:0000313" key="2">
    <source>
        <dbReference type="EMBL" id="KAG7350517.1"/>
    </source>
</evidence>
<dbReference type="EMBL" id="JAGRRH010000018">
    <property type="protein sequence ID" value="KAG7350517.1"/>
    <property type="molecule type" value="Genomic_DNA"/>
</dbReference>
<accession>A0A9K3PJY5</accession>
<keyword evidence="3" id="KW-1185">Reference proteome</keyword>
<proteinExistence type="predicted"/>